<dbReference type="SUPFAM" id="SSF140990">
    <property type="entry name" value="FtsH protease domain-like"/>
    <property type="match status" value="1"/>
</dbReference>
<sequence length="151" mass="16573">MALHESGHAATITTFGGRVPSVHVKPTGGLTRWRGDLSREQHAVIALSGYASEEAHGGIYLGPVEEGLRRFHTGYIGRDDLTRVLGLAVTEEMVRPALRELERLYGLAFDLVQRLGPVILPIAARLMEVDRLHGEELAELLQPEEAQCRSA</sequence>
<dbReference type="EMBL" id="BJTG01000003">
    <property type="protein sequence ID" value="GEJ56931.1"/>
    <property type="molecule type" value="Genomic_DNA"/>
</dbReference>
<evidence type="ECO:0000313" key="1">
    <source>
        <dbReference type="EMBL" id="GEJ56931.1"/>
    </source>
</evidence>
<organism evidence="1 2">
    <name type="scientific">Anaeromyxobacter diazotrophicus</name>
    <dbReference type="NCBI Taxonomy" id="2590199"/>
    <lineage>
        <taxon>Bacteria</taxon>
        <taxon>Pseudomonadati</taxon>
        <taxon>Myxococcota</taxon>
        <taxon>Myxococcia</taxon>
        <taxon>Myxococcales</taxon>
        <taxon>Cystobacterineae</taxon>
        <taxon>Anaeromyxobacteraceae</taxon>
        <taxon>Anaeromyxobacter</taxon>
    </lineage>
</organism>
<protein>
    <recommendedName>
        <fullName evidence="3">Peptidase M41 domain-containing protein</fullName>
    </recommendedName>
</protein>
<dbReference type="GO" id="GO:0006508">
    <property type="term" value="P:proteolysis"/>
    <property type="evidence" value="ECO:0007669"/>
    <property type="project" value="InterPro"/>
</dbReference>
<dbReference type="InterPro" id="IPR037219">
    <property type="entry name" value="Peptidase_M41-like"/>
</dbReference>
<comment type="caution">
    <text evidence="1">The sequence shown here is derived from an EMBL/GenBank/DDBJ whole genome shotgun (WGS) entry which is preliminary data.</text>
</comment>
<dbReference type="RefSeq" id="WP_176064394.1">
    <property type="nucleotide sequence ID" value="NZ_BJTG01000003.1"/>
</dbReference>
<evidence type="ECO:0008006" key="3">
    <source>
        <dbReference type="Google" id="ProtNLM"/>
    </source>
</evidence>
<gene>
    <name evidence="1" type="ORF">AMYX_16720</name>
</gene>
<accession>A0A7I9VKL3</accession>
<dbReference type="GO" id="GO:0004176">
    <property type="term" value="F:ATP-dependent peptidase activity"/>
    <property type="evidence" value="ECO:0007669"/>
    <property type="project" value="InterPro"/>
</dbReference>
<reference evidence="2" key="1">
    <citation type="journal article" date="2020" name="Appl. Environ. Microbiol.">
        <title>Diazotrophic Anaeromyxobacter Isolates from Soils.</title>
        <authorList>
            <person name="Masuda Y."/>
            <person name="Yamanaka H."/>
            <person name="Xu Z.X."/>
            <person name="Shiratori Y."/>
            <person name="Aono T."/>
            <person name="Amachi S."/>
            <person name="Senoo K."/>
            <person name="Itoh H."/>
        </authorList>
    </citation>
    <scope>NUCLEOTIDE SEQUENCE [LARGE SCALE GENOMIC DNA]</scope>
    <source>
        <strain evidence="2">R267</strain>
    </source>
</reference>
<dbReference type="Proteomes" id="UP000503640">
    <property type="component" value="Unassembled WGS sequence"/>
</dbReference>
<proteinExistence type="predicted"/>
<evidence type="ECO:0000313" key="2">
    <source>
        <dbReference type="Proteomes" id="UP000503640"/>
    </source>
</evidence>
<dbReference type="GO" id="GO:0005524">
    <property type="term" value="F:ATP binding"/>
    <property type="evidence" value="ECO:0007669"/>
    <property type="project" value="InterPro"/>
</dbReference>
<dbReference type="AlphaFoldDB" id="A0A7I9VKL3"/>
<dbReference type="GO" id="GO:0004222">
    <property type="term" value="F:metalloendopeptidase activity"/>
    <property type="evidence" value="ECO:0007669"/>
    <property type="project" value="InterPro"/>
</dbReference>
<keyword evidence="2" id="KW-1185">Reference proteome</keyword>
<name>A0A7I9VKL3_9BACT</name>